<name>A0A251T520_HELAN</name>
<dbReference type="InParanoid" id="A0A251T520"/>
<reference evidence="2" key="1">
    <citation type="journal article" date="2017" name="Nature">
        <title>The sunflower genome provides insights into oil metabolism, flowering and Asterid evolution.</title>
        <authorList>
            <person name="Badouin H."/>
            <person name="Gouzy J."/>
            <person name="Grassa C.J."/>
            <person name="Murat F."/>
            <person name="Staton S.E."/>
            <person name="Cottret L."/>
            <person name="Lelandais-Briere C."/>
            <person name="Owens G.L."/>
            <person name="Carrere S."/>
            <person name="Mayjonade B."/>
            <person name="Legrand L."/>
            <person name="Gill N."/>
            <person name="Kane N.C."/>
            <person name="Bowers J.E."/>
            <person name="Hubner S."/>
            <person name="Bellec A."/>
            <person name="Berard A."/>
            <person name="Berges H."/>
            <person name="Blanchet N."/>
            <person name="Boniface M.C."/>
            <person name="Brunel D."/>
            <person name="Catrice O."/>
            <person name="Chaidir N."/>
            <person name="Claudel C."/>
            <person name="Donnadieu C."/>
            <person name="Faraut T."/>
            <person name="Fievet G."/>
            <person name="Helmstetter N."/>
            <person name="King M."/>
            <person name="Knapp S.J."/>
            <person name="Lai Z."/>
            <person name="Le Paslier M.C."/>
            <person name="Lippi Y."/>
            <person name="Lorenzon L."/>
            <person name="Mandel J.R."/>
            <person name="Marage G."/>
            <person name="Marchand G."/>
            <person name="Marquand E."/>
            <person name="Bret-Mestries E."/>
            <person name="Morien E."/>
            <person name="Nambeesan S."/>
            <person name="Nguyen T."/>
            <person name="Pegot-Espagnet P."/>
            <person name="Pouilly N."/>
            <person name="Raftis F."/>
            <person name="Sallet E."/>
            <person name="Schiex T."/>
            <person name="Thomas J."/>
            <person name="Vandecasteele C."/>
            <person name="Vares D."/>
            <person name="Vear F."/>
            <person name="Vautrin S."/>
            <person name="Crespi M."/>
            <person name="Mangin B."/>
            <person name="Burke J.M."/>
            <person name="Salse J."/>
            <person name="Munos S."/>
            <person name="Vincourt P."/>
            <person name="Rieseberg L.H."/>
            <person name="Langlade N.B."/>
        </authorList>
    </citation>
    <scope>NUCLEOTIDE SEQUENCE [LARGE SCALE GENOMIC DNA]</scope>
    <source>
        <strain evidence="2">cv. SF193</strain>
    </source>
</reference>
<accession>A0A251T520</accession>
<keyword evidence="2" id="KW-1185">Reference proteome</keyword>
<dbReference type="AlphaFoldDB" id="A0A251T520"/>
<protein>
    <submittedName>
        <fullName evidence="1">Uncharacterized protein</fullName>
    </submittedName>
</protein>
<sequence>MNQCYRFARYRKFPTRSTALFCSTRTPWLGFVSYRRNRDGTVVPLASISAQPPQRYRLQPRIRSQPPLFAAFFHHEPTPLQFCFLIRRGSVLLRASWFFFPHDIALCFVLRGRRGWGSSLTAGIMTVRWYLSPLFPLNRRSTIVCSHESDRSHHCSPPSFTMNRRRCSSVLLRASW</sequence>
<proteinExistence type="predicted"/>
<evidence type="ECO:0000313" key="2">
    <source>
        <dbReference type="Proteomes" id="UP000215914"/>
    </source>
</evidence>
<dbReference type="Proteomes" id="UP000215914">
    <property type="component" value="Chromosome 12"/>
</dbReference>
<gene>
    <name evidence="1" type="ORF">HannXRQ_Chr12g0381941</name>
</gene>
<dbReference type="EMBL" id="CM007901">
    <property type="protein sequence ID" value="OTG06188.1"/>
    <property type="molecule type" value="Genomic_DNA"/>
</dbReference>
<evidence type="ECO:0000313" key="1">
    <source>
        <dbReference type="EMBL" id="OTG06188.1"/>
    </source>
</evidence>
<organism evidence="1 2">
    <name type="scientific">Helianthus annuus</name>
    <name type="common">Common sunflower</name>
    <dbReference type="NCBI Taxonomy" id="4232"/>
    <lineage>
        <taxon>Eukaryota</taxon>
        <taxon>Viridiplantae</taxon>
        <taxon>Streptophyta</taxon>
        <taxon>Embryophyta</taxon>
        <taxon>Tracheophyta</taxon>
        <taxon>Spermatophyta</taxon>
        <taxon>Magnoliopsida</taxon>
        <taxon>eudicotyledons</taxon>
        <taxon>Gunneridae</taxon>
        <taxon>Pentapetalae</taxon>
        <taxon>asterids</taxon>
        <taxon>campanulids</taxon>
        <taxon>Asterales</taxon>
        <taxon>Asteraceae</taxon>
        <taxon>Asteroideae</taxon>
        <taxon>Heliantheae alliance</taxon>
        <taxon>Heliantheae</taxon>
        <taxon>Helianthus</taxon>
    </lineage>
</organism>